<reference evidence="3" key="1">
    <citation type="journal article" date="2020" name="bioRxiv">
        <title>Hybrid origin of Populus tomentosa Carr. identified through genome sequencing and phylogenomic analysis.</title>
        <authorList>
            <person name="An X."/>
            <person name="Gao K."/>
            <person name="Chen Z."/>
            <person name="Li J."/>
            <person name="Yang X."/>
            <person name="Yang X."/>
            <person name="Zhou J."/>
            <person name="Guo T."/>
            <person name="Zhao T."/>
            <person name="Huang S."/>
            <person name="Miao D."/>
            <person name="Khan W.U."/>
            <person name="Rao P."/>
            <person name="Ye M."/>
            <person name="Lei B."/>
            <person name="Liao W."/>
            <person name="Wang J."/>
            <person name="Ji L."/>
            <person name="Li Y."/>
            <person name="Guo B."/>
            <person name="Mustafa N.S."/>
            <person name="Li S."/>
            <person name="Yun Q."/>
            <person name="Keller S.R."/>
            <person name="Mao J."/>
            <person name="Zhang R."/>
            <person name="Strauss S.H."/>
        </authorList>
    </citation>
    <scope>NUCLEOTIDE SEQUENCE</scope>
    <source>
        <strain evidence="3">GM15</strain>
        <tissue evidence="3">Leaf</tissue>
    </source>
</reference>
<accession>A0A8X8CUG1</accession>
<evidence type="ECO:0000313" key="3">
    <source>
        <dbReference type="EMBL" id="KAG6765874.1"/>
    </source>
</evidence>
<dbReference type="AlphaFoldDB" id="A0A8X8CUG1"/>
<feature type="signal peptide" evidence="2">
    <location>
        <begin position="1"/>
        <end position="24"/>
    </location>
</feature>
<comment type="caution">
    <text evidence="3">The sequence shown here is derived from an EMBL/GenBank/DDBJ whole genome shotgun (WGS) entry which is preliminary data.</text>
</comment>
<organism evidence="3 4">
    <name type="scientific">Populus tomentosa</name>
    <name type="common">Chinese white poplar</name>
    <dbReference type="NCBI Taxonomy" id="118781"/>
    <lineage>
        <taxon>Eukaryota</taxon>
        <taxon>Viridiplantae</taxon>
        <taxon>Streptophyta</taxon>
        <taxon>Embryophyta</taxon>
        <taxon>Tracheophyta</taxon>
        <taxon>Spermatophyta</taxon>
        <taxon>Magnoliopsida</taxon>
        <taxon>eudicotyledons</taxon>
        <taxon>Gunneridae</taxon>
        <taxon>Pentapetalae</taxon>
        <taxon>rosids</taxon>
        <taxon>fabids</taxon>
        <taxon>Malpighiales</taxon>
        <taxon>Salicaceae</taxon>
        <taxon>Saliceae</taxon>
        <taxon>Populus</taxon>
    </lineage>
</organism>
<dbReference type="PANTHER" id="PTHR13833">
    <property type="match status" value="1"/>
</dbReference>
<proteinExistence type="predicted"/>
<evidence type="ECO:0000313" key="4">
    <source>
        <dbReference type="Proteomes" id="UP000886885"/>
    </source>
</evidence>
<feature type="chain" id="PRO_5036470260" evidence="2">
    <location>
        <begin position="25"/>
        <end position="95"/>
    </location>
</feature>
<dbReference type="EMBL" id="JAAWWB010000015">
    <property type="protein sequence ID" value="KAG6765874.1"/>
    <property type="molecule type" value="Genomic_DNA"/>
</dbReference>
<dbReference type="OrthoDB" id="668733at2759"/>
<name>A0A8X8CUG1_POPTO</name>
<dbReference type="PANTHER" id="PTHR13833:SF57">
    <property type="entry name" value="NHL REPEAT PROTEIN"/>
    <property type="match status" value="1"/>
</dbReference>
<evidence type="ECO:0000256" key="2">
    <source>
        <dbReference type="SAM" id="SignalP"/>
    </source>
</evidence>
<keyword evidence="1" id="KW-0812">Transmembrane</keyword>
<keyword evidence="2" id="KW-0732">Signal</keyword>
<feature type="transmembrane region" description="Helical" evidence="1">
    <location>
        <begin position="34"/>
        <end position="51"/>
    </location>
</feature>
<sequence length="95" mass="10332">MSETGKNVLVLCFNMLLFFEGVTSVPTITSPAKIVGGFFSNVVSALMKWLWSLKTTTKTVISGRPMKKFESGYTVETVFDGSKLGIEPLYSVQGG</sequence>
<keyword evidence="1" id="KW-0472">Membrane</keyword>
<keyword evidence="1" id="KW-1133">Transmembrane helix</keyword>
<protein>
    <submittedName>
        <fullName evidence="3">Uncharacterized protein</fullName>
    </submittedName>
</protein>
<gene>
    <name evidence="3" type="ORF">POTOM_029932</name>
</gene>
<dbReference type="Proteomes" id="UP000886885">
    <property type="component" value="Chromosome 8A"/>
</dbReference>
<keyword evidence="4" id="KW-1185">Reference proteome</keyword>
<evidence type="ECO:0000256" key="1">
    <source>
        <dbReference type="SAM" id="Phobius"/>
    </source>
</evidence>